<dbReference type="AlphaFoldDB" id="A0A0F9ZGI8"/>
<comment type="caution">
    <text evidence="4">The sequence shown here is derived from an EMBL/GenBank/DDBJ whole genome shotgun (WGS) entry which is preliminary data.</text>
</comment>
<feature type="region of interest" description="Disordered" evidence="1">
    <location>
        <begin position="171"/>
        <end position="208"/>
    </location>
</feature>
<dbReference type="Proteomes" id="UP000034302">
    <property type="component" value="Unassembled WGS sequence"/>
</dbReference>
<dbReference type="Gene3D" id="2.60.40.10">
    <property type="entry name" value="Immunoglobulins"/>
    <property type="match status" value="1"/>
</dbReference>
<feature type="compositionally biased region" description="Gly residues" evidence="1">
    <location>
        <begin position="171"/>
        <end position="186"/>
    </location>
</feature>
<feature type="transmembrane region" description="Helical" evidence="2">
    <location>
        <begin position="7"/>
        <end position="26"/>
    </location>
</feature>
<dbReference type="PATRIC" id="fig|1619089.3.peg.626"/>
<name>A0A0F9ZGI8_9BACT</name>
<organism evidence="4 5">
    <name type="scientific">candidate division WS6 bacterium GW2011_GWC1_33_20</name>
    <dbReference type="NCBI Taxonomy" id="1619089"/>
    <lineage>
        <taxon>Bacteria</taxon>
        <taxon>Candidatus Dojkabacteria</taxon>
    </lineage>
</organism>
<keyword evidence="2" id="KW-1133">Transmembrane helix</keyword>
<keyword evidence="2" id="KW-0812">Transmembrane</keyword>
<dbReference type="Pfam" id="PF21722">
    <property type="entry name" value="Gly_rich_2"/>
    <property type="match status" value="1"/>
</dbReference>
<feature type="compositionally biased region" description="Gly residues" evidence="1">
    <location>
        <begin position="199"/>
        <end position="208"/>
    </location>
</feature>
<evidence type="ECO:0000256" key="2">
    <source>
        <dbReference type="SAM" id="Phobius"/>
    </source>
</evidence>
<accession>A0A0F9ZGI8</accession>
<dbReference type="InterPro" id="IPR049304">
    <property type="entry name" value="Gly_rich_dom"/>
</dbReference>
<dbReference type="InterPro" id="IPR013783">
    <property type="entry name" value="Ig-like_fold"/>
</dbReference>
<sequence length="510" mass="51133">MLRAIKNFLFFLTITILELSILTSVFNDLLLEQENLKIYAAQTTYTSGSGNWTSPITGNITVECWAAGGGGGRGGTGNGDGGGGGGGGQYSIKVISVTKNTQYAYSVGSGGTAGTTVTLDGGNGGDTSFATNTVVAKGGTGGLSYANGMTAGVGNTAGGVGDTVRFGGNGANGTGTNSGGGGGGAGSNTAGGNATTTTGGTGGSLNGGNGGDGTIANGAVGSPGSAYGGGGGGGTKNSNGGSGAGGYIVITYSDNTAPTVTLNTLNGNNFGTDITPTLEFTGNDDLYLDDIEYNIQIDNNSDCSTPILDKVSTTDLGFLNTVSGGDTHPFNSGQKVSYTVQSGEELNTGTYYWRVRAIDPGGTNTYGSWSGIYSFTVDTGISITLTSDGSIQYGTIPSSTSKNTIQLPDTQTIQNNGSSTVNLVIKTSNATGGTQWTLGSSPGNDIFVKEFSTNSGSSWTKFTTVDTYQSLSSSVTPTSSVNFDLQITVPSVTTDYQQKSITITVMAVLP</sequence>
<gene>
    <name evidence="4" type="ORF">UR34_C0019G0010</name>
</gene>
<reference evidence="4 5" key="1">
    <citation type="journal article" date="2015" name="Nature">
        <title>rRNA introns, odd ribosomes, and small enigmatic genomes across a large radiation of phyla.</title>
        <authorList>
            <person name="Brown C.T."/>
            <person name="Hug L.A."/>
            <person name="Thomas B.C."/>
            <person name="Sharon I."/>
            <person name="Castelle C.J."/>
            <person name="Singh A."/>
            <person name="Wilkins M.J."/>
            <person name="Williams K.H."/>
            <person name="Banfield J.F."/>
        </authorList>
    </citation>
    <scope>NUCLEOTIDE SEQUENCE [LARGE SCALE GENOMIC DNA]</scope>
</reference>
<feature type="domain" description="Glycine-rich" evidence="3">
    <location>
        <begin position="47"/>
        <end position="252"/>
    </location>
</feature>
<dbReference type="EMBL" id="LBOV01000019">
    <property type="protein sequence ID" value="KKP43268.1"/>
    <property type="molecule type" value="Genomic_DNA"/>
</dbReference>
<keyword evidence="2" id="KW-0472">Membrane</keyword>
<evidence type="ECO:0000313" key="5">
    <source>
        <dbReference type="Proteomes" id="UP000034302"/>
    </source>
</evidence>
<protein>
    <recommendedName>
        <fullName evidence="3">Glycine-rich domain-containing protein</fullName>
    </recommendedName>
</protein>
<evidence type="ECO:0000256" key="1">
    <source>
        <dbReference type="SAM" id="MobiDB-lite"/>
    </source>
</evidence>
<feature type="compositionally biased region" description="Low complexity" evidence="1">
    <location>
        <begin position="187"/>
        <end position="198"/>
    </location>
</feature>
<evidence type="ECO:0000259" key="3">
    <source>
        <dbReference type="Pfam" id="PF21722"/>
    </source>
</evidence>
<proteinExistence type="predicted"/>
<evidence type="ECO:0000313" key="4">
    <source>
        <dbReference type="EMBL" id="KKP43268.1"/>
    </source>
</evidence>